<evidence type="ECO:0000256" key="1">
    <source>
        <dbReference type="SAM" id="MobiDB-lite"/>
    </source>
</evidence>
<proteinExistence type="predicted"/>
<evidence type="ECO:0000313" key="3">
    <source>
        <dbReference type="EMBL" id="RIA37587.1"/>
    </source>
</evidence>
<evidence type="ECO:0000256" key="2">
    <source>
        <dbReference type="SAM" id="SignalP"/>
    </source>
</evidence>
<gene>
    <name evidence="3" type="ORF">DFR49_3474</name>
</gene>
<keyword evidence="4" id="KW-1185">Reference proteome</keyword>
<dbReference type="Pfam" id="PF09476">
    <property type="entry name" value="Pilus_CpaD"/>
    <property type="match status" value="1"/>
</dbReference>
<comment type="caution">
    <text evidence="3">The sequence shown here is derived from an EMBL/GenBank/DDBJ whole genome shotgun (WGS) entry which is preliminary data.</text>
</comment>
<feature type="region of interest" description="Disordered" evidence="1">
    <location>
        <begin position="191"/>
        <end position="210"/>
    </location>
</feature>
<keyword evidence="2" id="KW-0732">Signal</keyword>
<protein>
    <submittedName>
        <fullName evidence="3">Pilus assembly protein CpaD</fullName>
    </submittedName>
</protein>
<dbReference type="AlphaFoldDB" id="A0A397NQX5"/>
<dbReference type="OrthoDB" id="9802674at2"/>
<dbReference type="Proteomes" id="UP000266568">
    <property type="component" value="Unassembled WGS sequence"/>
</dbReference>
<evidence type="ECO:0000313" key="4">
    <source>
        <dbReference type="Proteomes" id="UP000266568"/>
    </source>
</evidence>
<dbReference type="InterPro" id="IPR019027">
    <property type="entry name" value="Pilus_biogenesis_CpaD-related"/>
</dbReference>
<name>A0A397NQX5_9SPHN</name>
<feature type="signal peptide" evidence="2">
    <location>
        <begin position="1"/>
        <end position="18"/>
    </location>
</feature>
<dbReference type="EMBL" id="QXDC01000004">
    <property type="protein sequence ID" value="RIA37587.1"/>
    <property type="molecule type" value="Genomic_DNA"/>
</dbReference>
<accession>A0A397NQX5</accession>
<dbReference type="PROSITE" id="PS51257">
    <property type="entry name" value="PROKAR_LIPOPROTEIN"/>
    <property type="match status" value="1"/>
</dbReference>
<organism evidence="3 4">
    <name type="scientific">Hephaestia caeni</name>
    <dbReference type="NCBI Taxonomy" id="645617"/>
    <lineage>
        <taxon>Bacteria</taxon>
        <taxon>Pseudomonadati</taxon>
        <taxon>Pseudomonadota</taxon>
        <taxon>Alphaproteobacteria</taxon>
        <taxon>Sphingomonadales</taxon>
        <taxon>Sphingomonadaceae</taxon>
        <taxon>Hephaestia</taxon>
    </lineage>
</organism>
<sequence>MSKRSLSLALALPALLLAGCGGTVNRGLESVHQPVVSRADYAFDLSTANGHLAPGEAQRLDGWLVSLNVGYGDNVGIDDPSPYATPARAEVAQQVARYGLLLADTAPITAQPLTPDTLRVVVTRMSASVPNCPDFSREGNHEFQGSMTSNFGCAVNSNLAAMVARPQDLVRGQPGAPSVDPATATKAIQTFRAAKPTGAGGLQSETTGGK</sequence>
<reference evidence="3 4" key="1">
    <citation type="submission" date="2018-08" db="EMBL/GenBank/DDBJ databases">
        <title>Genomic Encyclopedia of Type Strains, Phase IV (KMG-IV): sequencing the most valuable type-strain genomes for metagenomic binning, comparative biology and taxonomic classification.</title>
        <authorList>
            <person name="Goeker M."/>
        </authorList>
    </citation>
    <scope>NUCLEOTIDE SEQUENCE [LARGE SCALE GENOMIC DNA]</scope>
    <source>
        <strain evidence="3 4">DSM 25527</strain>
    </source>
</reference>
<feature type="chain" id="PRO_5017202168" evidence="2">
    <location>
        <begin position="19"/>
        <end position="210"/>
    </location>
</feature>
<dbReference type="RefSeq" id="WP_119037277.1">
    <property type="nucleotide sequence ID" value="NZ_QXDC01000004.1"/>
</dbReference>